<comment type="catalytic activity">
    <reaction evidence="1">
        <text>Thiol-dependent hydrolysis of ester, thioester, amide, peptide and isopeptide bonds formed by the C-terminal Gly of ubiquitin (a 76-residue protein attached to proteins as an intracellular targeting signal).</text>
        <dbReference type="EC" id="3.4.19.12"/>
    </reaction>
</comment>
<dbReference type="InterPro" id="IPR038765">
    <property type="entry name" value="Papain-like_cys_pep_sf"/>
</dbReference>
<sequence>MSPSDSITSRHLTGCSSTYDRLNRAPVSELTDLSLNEDSPRSSDIATPLTRSATTNLPLNPTSHTVLFSAPAALRDLSPPSLSKPRPSSPDAVDASTTVGTTSNSSNNSSAPRWSSTNSLTATTTTTTTHNNPSTYTNRTSVVEDLRVCRDGGTTGLNNLGNTCFMNSIIQCLSNTAPLLEYCLDERYRDEINKSSSMRGTLFSSYASLMKDLWRLDSRDSSVSPHQFKTQIQRFAPRFVGYS</sequence>
<dbReference type="PROSITE" id="PS50235">
    <property type="entry name" value="USP_3"/>
    <property type="match status" value="1"/>
</dbReference>
<gene>
    <name evidence="5" type="ORF">FBUS_03218</name>
</gene>
<evidence type="ECO:0000259" key="4">
    <source>
        <dbReference type="PROSITE" id="PS50235"/>
    </source>
</evidence>
<evidence type="ECO:0000313" key="5">
    <source>
        <dbReference type="EMBL" id="KAA0184661.1"/>
    </source>
</evidence>
<dbReference type="PROSITE" id="PS00972">
    <property type="entry name" value="USP_1"/>
    <property type="match status" value="1"/>
</dbReference>
<dbReference type="InterPro" id="IPR050185">
    <property type="entry name" value="Ub_carboxyl-term_hydrolase"/>
</dbReference>
<proteinExistence type="predicted"/>
<dbReference type="GO" id="GO:0004843">
    <property type="term" value="F:cysteine-type deubiquitinase activity"/>
    <property type="evidence" value="ECO:0007669"/>
    <property type="project" value="UniProtKB-EC"/>
</dbReference>
<comment type="caution">
    <text evidence="5">The sequence shown here is derived from an EMBL/GenBank/DDBJ whole genome shotgun (WGS) entry which is preliminary data.</text>
</comment>
<feature type="domain" description="USP" evidence="4">
    <location>
        <begin position="155"/>
        <end position="243"/>
    </location>
</feature>
<dbReference type="InterPro" id="IPR001394">
    <property type="entry name" value="Peptidase_C19_UCH"/>
</dbReference>
<protein>
    <recommendedName>
        <fullName evidence="2">ubiquitinyl hydrolase 1</fullName>
        <ecNumber evidence="2">3.4.19.12</ecNumber>
    </recommendedName>
</protein>
<dbReference type="Pfam" id="PF00443">
    <property type="entry name" value="UCH"/>
    <property type="match status" value="1"/>
</dbReference>
<dbReference type="InterPro" id="IPR018200">
    <property type="entry name" value="USP_CS"/>
</dbReference>
<dbReference type="OrthoDB" id="265306at2759"/>
<organism evidence="5 6">
    <name type="scientific">Fasciolopsis buskii</name>
    <dbReference type="NCBI Taxonomy" id="27845"/>
    <lineage>
        <taxon>Eukaryota</taxon>
        <taxon>Metazoa</taxon>
        <taxon>Spiralia</taxon>
        <taxon>Lophotrochozoa</taxon>
        <taxon>Platyhelminthes</taxon>
        <taxon>Trematoda</taxon>
        <taxon>Digenea</taxon>
        <taxon>Plagiorchiida</taxon>
        <taxon>Echinostomata</taxon>
        <taxon>Echinostomatoidea</taxon>
        <taxon>Fasciolidae</taxon>
        <taxon>Fasciolopsis</taxon>
    </lineage>
</organism>
<keyword evidence="6" id="KW-1185">Reference proteome</keyword>
<dbReference type="PANTHER" id="PTHR21646:SF23">
    <property type="entry name" value="UBIQUITIN CARBOXYL-TERMINAL HYDROLASE USP2"/>
    <property type="match status" value="1"/>
</dbReference>
<evidence type="ECO:0000256" key="1">
    <source>
        <dbReference type="ARBA" id="ARBA00000707"/>
    </source>
</evidence>
<name>A0A8E0RJQ5_9TREM</name>
<dbReference type="Proteomes" id="UP000728185">
    <property type="component" value="Unassembled WGS sequence"/>
</dbReference>
<feature type="region of interest" description="Disordered" evidence="3">
    <location>
        <begin position="77"/>
        <end position="138"/>
    </location>
</feature>
<feature type="region of interest" description="Disordered" evidence="3">
    <location>
        <begin position="31"/>
        <end position="62"/>
    </location>
</feature>
<accession>A0A8E0RJQ5</accession>
<dbReference type="Gene3D" id="3.90.70.10">
    <property type="entry name" value="Cysteine proteinases"/>
    <property type="match status" value="1"/>
</dbReference>
<dbReference type="EMBL" id="LUCM01010986">
    <property type="protein sequence ID" value="KAA0184661.1"/>
    <property type="molecule type" value="Genomic_DNA"/>
</dbReference>
<dbReference type="SUPFAM" id="SSF54001">
    <property type="entry name" value="Cysteine proteinases"/>
    <property type="match status" value="1"/>
</dbReference>
<evidence type="ECO:0000256" key="2">
    <source>
        <dbReference type="ARBA" id="ARBA00012759"/>
    </source>
</evidence>
<evidence type="ECO:0000313" key="6">
    <source>
        <dbReference type="Proteomes" id="UP000728185"/>
    </source>
</evidence>
<dbReference type="EC" id="3.4.19.12" evidence="2"/>
<dbReference type="PANTHER" id="PTHR21646">
    <property type="entry name" value="UBIQUITIN CARBOXYL-TERMINAL HYDROLASE"/>
    <property type="match status" value="1"/>
</dbReference>
<dbReference type="InterPro" id="IPR028889">
    <property type="entry name" value="USP"/>
</dbReference>
<dbReference type="AlphaFoldDB" id="A0A8E0RJQ5"/>
<evidence type="ECO:0000256" key="3">
    <source>
        <dbReference type="SAM" id="MobiDB-lite"/>
    </source>
</evidence>
<reference evidence="5" key="1">
    <citation type="submission" date="2019-05" db="EMBL/GenBank/DDBJ databases">
        <title>Annotation for the trematode Fasciolopsis buski.</title>
        <authorList>
            <person name="Choi Y.-J."/>
        </authorList>
    </citation>
    <scope>NUCLEOTIDE SEQUENCE</scope>
    <source>
        <strain evidence="5">HT</strain>
        <tissue evidence="5">Whole worm</tissue>
    </source>
</reference>
<dbReference type="GO" id="GO:0016579">
    <property type="term" value="P:protein deubiquitination"/>
    <property type="evidence" value="ECO:0007669"/>
    <property type="project" value="InterPro"/>
</dbReference>